<dbReference type="CDD" id="cd04186">
    <property type="entry name" value="GT_2_like_c"/>
    <property type="match status" value="1"/>
</dbReference>
<evidence type="ECO:0000256" key="1">
    <source>
        <dbReference type="ARBA" id="ARBA00006739"/>
    </source>
</evidence>
<dbReference type="Proteomes" id="UP000646659">
    <property type="component" value="Unassembled WGS sequence"/>
</dbReference>
<comment type="caution">
    <text evidence="5">The sequence shown here is derived from an EMBL/GenBank/DDBJ whole genome shotgun (WGS) entry which is preliminary data.</text>
</comment>
<feature type="domain" description="Glycosyltransferase 2-like" evidence="4">
    <location>
        <begin position="6"/>
        <end position="184"/>
    </location>
</feature>
<reference evidence="5" key="1">
    <citation type="submission" date="2018-06" db="EMBL/GenBank/DDBJ databases">
        <title>Draft genome sequence of Methanothermobacter thermautotrophicus Strain WHS, a thermophilic, hydrogenotrophic methanogen isolated from Washburn Hot Springs in Yellowstone National Park, USA.</title>
        <authorList>
            <person name="Mckay L.J."/>
            <person name="Klingelsmith K."/>
            <person name="Inskeep W.P."/>
            <person name="Fields M.W."/>
        </authorList>
    </citation>
    <scope>NUCLEOTIDE SEQUENCE</scope>
    <source>
        <strain evidence="5">WHS</strain>
    </source>
</reference>
<evidence type="ECO:0000259" key="4">
    <source>
        <dbReference type="Pfam" id="PF00535"/>
    </source>
</evidence>
<dbReference type="EMBL" id="QKOF01000001">
    <property type="protein sequence ID" value="MBE2899374.1"/>
    <property type="molecule type" value="Genomic_DNA"/>
</dbReference>
<keyword evidence="3 5" id="KW-0808">Transferase</keyword>
<protein>
    <submittedName>
        <fullName evidence="5">Glycosyltransferase family 2 protein</fullName>
    </submittedName>
</protein>
<dbReference type="PANTHER" id="PTHR43179">
    <property type="entry name" value="RHAMNOSYLTRANSFERASE WBBL"/>
    <property type="match status" value="1"/>
</dbReference>
<dbReference type="Gene3D" id="3.90.550.10">
    <property type="entry name" value="Spore Coat Polysaccharide Biosynthesis Protein SpsA, Chain A"/>
    <property type="match status" value="1"/>
</dbReference>
<organism evidence="5 6">
    <name type="scientific">Methanothermobacter thermautotrophicus</name>
    <name type="common">Methanobacterium thermoformicicum</name>
    <dbReference type="NCBI Taxonomy" id="145262"/>
    <lineage>
        <taxon>Archaea</taxon>
        <taxon>Methanobacteriati</taxon>
        <taxon>Methanobacteriota</taxon>
        <taxon>Methanomada group</taxon>
        <taxon>Methanobacteria</taxon>
        <taxon>Methanobacteriales</taxon>
        <taxon>Methanobacteriaceae</taxon>
        <taxon>Methanothermobacter</taxon>
    </lineage>
</organism>
<dbReference type="InterPro" id="IPR029044">
    <property type="entry name" value="Nucleotide-diphossugar_trans"/>
</dbReference>
<dbReference type="AlphaFoldDB" id="A0A842YMJ6"/>
<accession>A0A842YMJ6</accession>
<evidence type="ECO:0000313" key="5">
    <source>
        <dbReference type="EMBL" id="MBE2899374.1"/>
    </source>
</evidence>
<gene>
    <name evidence="5" type="ORF">DNK57_00805</name>
</gene>
<evidence type="ECO:0000256" key="3">
    <source>
        <dbReference type="ARBA" id="ARBA00022679"/>
    </source>
</evidence>
<evidence type="ECO:0000313" key="6">
    <source>
        <dbReference type="Proteomes" id="UP000646659"/>
    </source>
</evidence>
<comment type="similarity">
    <text evidence="1">Belongs to the glycosyltransferase 2 family.</text>
</comment>
<dbReference type="GO" id="GO:0016757">
    <property type="term" value="F:glycosyltransferase activity"/>
    <property type="evidence" value="ECO:0007669"/>
    <property type="project" value="UniProtKB-KW"/>
</dbReference>
<dbReference type="SUPFAM" id="SSF53448">
    <property type="entry name" value="Nucleotide-diphospho-sugar transferases"/>
    <property type="match status" value="1"/>
</dbReference>
<proteinExistence type="inferred from homology"/>
<keyword evidence="2" id="KW-0328">Glycosyltransferase</keyword>
<name>A0A842YMJ6_METTF</name>
<dbReference type="Pfam" id="PF00535">
    <property type="entry name" value="Glycos_transf_2"/>
    <property type="match status" value="1"/>
</dbReference>
<dbReference type="InterPro" id="IPR001173">
    <property type="entry name" value="Glyco_trans_2-like"/>
</dbReference>
<evidence type="ECO:0000256" key="2">
    <source>
        <dbReference type="ARBA" id="ARBA00022676"/>
    </source>
</evidence>
<dbReference type="OrthoDB" id="46222at2157"/>
<dbReference type="PANTHER" id="PTHR43179:SF12">
    <property type="entry name" value="GALACTOFURANOSYLTRANSFERASE GLFT2"/>
    <property type="match status" value="1"/>
</dbReference>
<sequence>MPETYIITPNLNGVSFLEAYFRSLLRQTYEDFRIVFIDNGSSDGSVDFIKSNFSEYLNDRIILIENRENLGFAASNNQGIRIALEDPHCRYVMCLNNDTEVLPDFIENLMVAAEESESVGSVQARMIWGQNRKLIDSAGLEYSKNGLGFNRGAYEPVENFDERARILGCCAGACLYRREALEDVEVDGEYFDEDFFAYYEDFDLALRLRSAGWDSLYAPDAIVYHHKGGTNPFVSDFTVYHNWRNYTWTFIKNMPADLLLRYLPLFVITEIIQVLLNIKRGKFIILRAKYDAYMGLRRVIRKRRAVKRVPESEIKEYLVMKWSVKVPSLPETE</sequence>